<dbReference type="InterPro" id="IPR000620">
    <property type="entry name" value="EamA_dom"/>
</dbReference>
<feature type="transmembrane region" description="Helical" evidence="1">
    <location>
        <begin position="224"/>
        <end position="243"/>
    </location>
</feature>
<dbReference type="EMBL" id="WUPT01000001">
    <property type="protein sequence ID" value="MXQ06527.1"/>
    <property type="molecule type" value="Genomic_DNA"/>
</dbReference>
<reference evidence="3 4" key="2">
    <citation type="submission" date="2020-03" db="EMBL/GenBank/DDBJ databases">
        <title>Kangsaoukella pontilimi gen. nov., sp. nov., a new member of the family Rhodobacteraceae isolated from a tidal mudflat.</title>
        <authorList>
            <person name="Kim I.S."/>
        </authorList>
    </citation>
    <scope>NUCLEOTIDE SEQUENCE [LARGE SCALE GENOMIC DNA]</scope>
    <source>
        <strain evidence="3 4">GH1-50</strain>
    </source>
</reference>
<dbReference type="PANTHER" id="PTHR22911:SF135">
    <property type="entry name" value="BLR4310 PROTEIN"/>
    <property type="match status" value="1"/>
</dbReference>
<feature type="domain" description="EamA" evidence="2">
    <location>
        <begin position="13"/>
        <end position="145"/>
    </location>
</feature>
<evidence type="ECO:0000313" key="4">
    <source>
        <dbReference type="Proteomes" id="UP000480350"/>
    </source>
</evidence>
<feature type="transmembrane region" description="Helical" evidence="1">
    <location>
        <begin position="104"/>
        <end position="122"/>
    </location>
</feature>
<protein>
    <submittedName>
        <fullName evidence="3">EamA family transporter</fullName>
    </submittedName>
</protein>
<gene>
    <name evidence="3" type="ORF">GQ651_01570</name>
</gene>
<feature type="domain" description="EamA" evidence="2">
    <location>
        <begin position="156"/>
        <end position="290"/>
    </location>
</feature>
<feature type="transmembrane region" description="Helical" evidence="1">
    <location>
        <begin position="276"/>
        <end position="294"/>
    </location>
</feature>
<dbReference type="Pfam" id="PF00892">
    <property type="entry name" value="EamA"/>
    <property type="match status" value="2"/>
</dbReference>
<keyword evidence="1" id="KW-0812">Transmembrane</keyword>
<keyword evidence="4" id="KW-1185">Reference proteome</keyword>
<dbReference type="Proteomes" id="UP000480350">
    <property type="component" value="Unassembled WGS sequence"/>
</dbReference>
<dbReference type="SUPFAM" id="SSF103481">
    <property type="entry name" value="Multidrug resistance efflux transporter EmrE"/>
    <property type="match status" value="2"/>
</dbReference>
<organism evidence="3 4">
    <name type="scientific">Kangsaoukella pontilimi</name>
    <dbReference type="NCBI Taxonomy" id="2691042"/>
    <lineage>
        <taxon>Bacteria</taxon>
        <taxon>Pseudomonadati</taxon>
        <taxon>Pseudomonadota</taxon>
        <taxon>Alphaproteobacteria</taxon>
        <taxon>Rhodobacterales</taxon>
        <taxon>Paracoccaceae</taxon>
        <taxon>Kangsaoukella</taxon>
    </lineage>
</organism>
<feature type="transmembrane region" description="Helical" evidence="1">
    <location>
        <begin position="76"/>
        <end position="98"/>
    </location>
</feature>
<keyword evidence="1" id="KW-0472">Membrane</keyword>
<dbReference type="RefSeq" id="WP_160762459.1">
    <property type="nucleotide sequence ID" value="NZ_WUPT01000001.1"/>
</dbReference>
<feature type="transmembrane region" description="Helical" evidence="1">
    <location>
        <begin position="250"/>
        <end position="270"/>
    </location>
</feature>
<keyword evidence="1" id="KW-1133">Transmembrane helix</keyword>
<evidence type="ECO:0000313" key="3">
    <source>
        <dbReference type="EMBL" id="MXQ06527.1"/>
    </source>
</evidence>
<dbReference type="GO" id="GO:0016020">
    <property type="term" value="C:membrane"/>
    <property type="evidence" value="ECO:0007669"/>
    <property type="project" value="InterPro"/>
</dbReference>
<feature type="transmembrane region" description="Helical" evidence="1">
    <location>
        <begin position="183"/>
        <end position="204"/>
    </location>
</feature>
<comment type="caution">
    <text evidence="3">The sequence shown here is derived from an EMBL/GenBank/DDBJ whole genome shotgun (WGS) entry which is preliminary data.</text>
</comment>
<proteinExistence type="predicted"/>
<reference evidence="3 4" key="1">
    <citation type="submission" date="2019-12" db="EMBL/GenBank/DDBJ databases">
        <authorList>
            <person name="Lee S.D."/>
        </authorList>
    </citation>
    <scope>NUCLEOTIDE SEQUENCE [LARGE SCALE GENOMIC DNA]</scope>
    <source>
        <strain evidence="3 4">GH1-50</strain>
    </source>
</reference>
<evidence type="ECO:0000259" key="2">
    <source>
        <dbReference type="Pfam" id="PF00892"/>
    </source>
</evidence>
<name>A0A7C9IE79_9RHOB</name>
<dbReference type="PANTHER" id="PTHR22911">
    <property type="entry name" value="ACYL-MALONYL CONDENSING ENZYME-RELATED"/>
    <property type="match status" value="1"/>
</dbReference>
<accession>A0A7C9IE79</accession>
<dbReference type="AlphaFoldDB" id="A0A7C9IE79"/>
<sequence>MSQPVRVADNPMLGILLMLAFCVLAPFADAVAKLLGTRFDVGQLVLIRFAAQAAIFAAIALAMGRFEWPTGRVGRLVIWRTGLHIIGTGTMFLALTFLPLADTIAIAYVMPFLVLLLGFLFLGEAVGPHRIAACIVGFVGTLMVIQPSFAAVGWPALLPVVVAVDFAAFTLVTRAVAKDIDPVALQAASGIMAVAVLAPAMLILSPLGVPGAGITMPGGGDWGLLVLMGLLAPIGHLFFAFALRIAPSATLAPMQYLEIPVAAVLGWLIFREFPNGLALAGIVVTVAAGLYVVLRERRLSRGAPTTPRGVPPAEG</sequence>
<evidence type="ECO:0000256" key="1">
    <source>
        <dbReference type="SAM" id="Phobius"/>
    </source>
</evidence>
<feature type="transmembrane region" description="Helical" evidence="1">
    <location>
        <begin position="46"/>
        <end position="64"/>
    </location>
</feature>
<dbReference type="InterPro" id="IPR037185">
    <property type="entry name" value="EmrE-like"/>
</dbReference>